<keyword evidence="3" id="KW-1185">Reference proteome</keyword>
<protein>
    <submittedName>
        <fullName evidence="2">Uncharacterized protein</fullName>
    </submittedName>
</protein>
<reference evidence="2 3" key="1">
    <citation type="submission" date="2019-04" db="EMBL/GenBank/DDBJ databases">
        <title>An improved genome assembly and genetic linkage map for asparagus bean, Vigna unguiculata ssp. sesquipedialis.</title>
        <authorList>
            <person name="Xia Q."/>
            <person name="Zhang R."/>
            <person name="Dong Y."/>
        </authorList>
    </citation>
    <scope>NUCLEOTIDE SEQUENCE [LARGE SCALE GENOMIC DNA]</scope>
    <source>
        <tissue evidence="2">Leaf</tissue>
    </source>
</reference>
<evidence type="ECO:0000313" key="2">
    <source>
        <dbReference type="EMBL" id="QCD78923.1"/>
    </source>
</evidence>
<accession>A0A4D6KQV9</accession>
<evidence type="ECO:0000256" key="1">
    <source>
        <dbReference type="SAM" id="MobiDB-lite"/>
    </source>
</evidence>
<dbReference type="Proteomes" id="UP000501690">
    <property type="component" value="Linkage Group LG1"/>
</dbReference>
<dbReference type="EMBL" id="CP039345">
    <property type="protein sequence ID" value="QCD78923.1"/>
    <property type="molecule type" value="Genomic_DNA"/>
</dbReference>
<sequence>MHCVLCNRTSDNHGNTSHHRDLPSAPAMKPAHPHTTPPWERESSSPDVQFRTTQIHAKQQKPLQQRIIITTATVSENEPEQQQKP</sequence>
<name>A0A4D6KQV9_VIGUN</name>
<evidence type="ECO:0000313" key="3">
    <source>
        <dbReference type="Proteomes" id="UP000501690"/>
    </source>
</evidence>
<dbReference type="AlphaFoldDB" id="A0A4D6KQV9"/>
<organism evidence="2 3">
    <name type="scientific">Vigna unguiculata</name>
    <name type="common">Cowpea</name>
    <dbReference type="NCBI Taxonomy" id="3917"/>
    <lineage>
        <taxon>Eukaryota</taxon>
        <taxon>Viridiplantae</taxon>
        <taxon>Streptophyta</taxon>
        <taxon>Embryophyta</taxon>
        <taxon>Tracheophyta</taxon>
        <taxon>Spermatophyta</taxon>
        <taxon>Magnoliopsida</taxon>
        <taxon>eudicotyledons</taxon>
        <taxon>Gunneridae</taxon>
        <taxon>Pentapetalae</taxon>
        <taxon>rosids</taxon>
        <taxon>fabids</taxon>
        <taxon>Fabales</taxon>
        <taxon>Fabaceae</taxon>
        <taxon>Papilionoideae</taxon>
        <taxon>50 kb inversion clade</taxon>
        <taxon>NPAAA clade</taxon>
        <taxon>indigoferoid/millettioid clade</taxon>
        <taxon>Phaseoleae</taxon>
        <taxon>Vigna</taxon>
    </lineage>
</organism>
<feature type="region of interest" description="Disordered" evidence="1">
    <location>
        <begin position="1"/>
        <end position="49"/>
    </location>
</feature>
<proteinExistence type="predicted"/>
<gene>
    <name evidence="2" type="ORF">DEO72_LG1g2559</name>
</gene>